<evidence type="ECO:0000313" key="3">
    <source>
        <dbReference type="Proteomes" id="UP000518752"/>
    </source>
</evidence>
<dbReference type="AlphaFoldDB" id="A0A8H5HK66"/>
<feature type="domain" description="PRELI/MSF1" evidence="1">
    <location>
        <begin position="354"/>
        <end position="523"/>
    </location>
</feature>
<proteinExistence type="predicted"/>
<reference evidence="2 3" key="1">
    <citation type="journal article" date="2020" name="ISME J.">
        <title>Uncovering the hidden diversity of litter-decomposition mechanisms in mushroom-forming fungi.</title>
        <authorList>
            <person name="Floudas D."/>
            <person name="Bentzer J."/>
            <person name="Ahren D."/>
            <person name="Johansson T."/>
            <person name="Persson P."/>
            <person name="Tunlid A."/>
        </authorList>
    </citation>
    <scope>NUCLEOTIDE SEQUENCE [LARGE SCALE GENOMIC DNA]</scope>
    <source>
        <strain evidence="2 3">CBS 406.79</strain>
    </source>
</reference>
<dbReference type="Pfam" id="PF12706">
    <property type="entry name" value="Lactamase_B_2"/>
    <property type="match status" value="1"/>
</dbReference>
<comment type="caution">
    <text evidence="2">The sequence shown here is derived from an EMBL/GenBank/DDBJ whole genome shotgun (WGS) entry which is preliminary data.</text>
</comment>
<dbReference type="Pfam" id="PF04707">
    <property type="entry name" value="PRELI"/>
    <property type="match status" value="1"/>
</dbReference>
<accession>A0A8H5HK66</accession>
<dbReference type="PROSITE" id="PS50904">
    <property type="entry name" value="PRELI_MSF1"/>
    <property type="match status" value="1"/>
</dbReference>
<dbReference type="SUPFAM" id="SSF56281">
    <property type="entry name" value="Metallo-hydrolase/oxidoreductase"/>
    <property type="match status" value="1"/>
</dbReference>
<evidence type="ECO:0000259" key="1">
    <source>
        <dbReference type="PROSITE" id="PS50904"/>
    </source>
</evidence>
<dbReference type="EMBL" id="JAACJN010000041">
    <property type="protein sequence ID" value="KAF5384694.1"/>
    <property type="molecule type" value="Genomic_DNA"/>
</dbReference>
<organism evidence="2 3">
    <name type="scientific">Collybiopsis confluens</name>
    <dbReference type="NCBI Taxonomy" id="2823264"/>
    <lineage>
        <taxon>Eukaryota</taxon>
        <taxon>Fungi</taxon>
        <taxon>Dikarya</taxon>
        <taxon>Basidiomycota</taxon>
        <taxon>Agaricomycotina</taxon>
        <taxon>Agaricomycetes</taxon>
        <taxon>Agaricomycetidae</taxon>
        <taxon>Agaricales</taxon>
        <taxon>Marasmiineae</taxon>
        <taxon>Omphalotaceae</taxon>
        <taxon>Collybiopsis</taxon>
    </lineage>
</organism>
<dbReference type="Proteomes" id="UP000518752">
    <property type="component" value="Unassembled WGS sequence"/>
</dbReference>
<dbReference type="InterPro" id="IPR001279">
    <property type="entry name" value="Metallo-B-lactamas"/>
</dbReference>
<dbReference type="PANTHER" id="PTHR42663">
    <property type="entry name" value="HYDROLASE C777.06C-RELATED-RELATED"/>
    <property type="match status" value="1"/>
</dbReference>
<name>A0A8H5HK66_9AGAR</name>
<dbReference type="InterPro" id="IPR036866">
    <property type="entry name" value="RibonucZ/Hydroxyglut_hydro"/>
</dbReference>
<sequence length="569" mass="63013">MSPPDHPKPLCKACLSTLTSEGKKNIRRNTSGVVRTKAKDGRDVTIVIDAGKTFQAAAVEWFPKYGLRKIDALLITHPHADGWTLGGHIQSHVDVYVSEATFREVKRSFPYLVSKEFSTGGGDVPDFVWHIVKEKVPFEINDTGIFVTPFSGKDFSVSLVPPADFVPTPGSSGGSLTPSEPSLDQNLRYLSLGDSHKKQDDVIYPYLCFGFKIQDEIVYLSDVSHIPDDAWGIINDSKGRQGKPLPLLILDCLFLKPHTSHFGFEKSIAVARKIGASRTYLLGFSHQVTHDEYVTITEAVGGAEIDESALSDSEKKGLEQIGMGESIWVRPAHDGLRVIMNRGIVRDDTCRKQVPTHDVSILYSDPWSIVSLAYLLRYPNPYASHIISCDVISRTITPSGTLQTTRLILKQGSLPRWAPKGIISRAESWVLEESEVDPLGKTLRCTTRNLEFTKVMKMEESTFIRQTEDGKTAQTTEARVLSGFGWGLTKRIESHGLNRFKAHVQRSREGVSVILSLIRQSRLQPMTLGGETPSLALNVKQDEDNKAAPSEVHTGSWARIKGWLSPPKG</sequence>
<protein>
    <recommendedName>
        <fullName evidence="1">PRELI/MSF1 domain-containing protein</fullName>
    </recommendedName>
</protein>
<dbReference type="InterPro" id="IPR006797">
    <property type="entry name" value="PRELI/MSF1_dom"/>
</dbReference>
<dbReference type="OrthoDB" id="341300at2759"/>
<dbReference type="Gene3D" id="3.60.15.10">
    <property type="entry name" value="Ribonuclease Z/Hydroxyacylglutathione hydrolase-like"/>
    <property type="match status" value="1"/>
</dbReference>
<keyword evidence="3" id="KW-1185">Reference proteome</keyword>
<evidence type="ECO:0000313" key="2">
    <source>
        <dbReference type="EMBL" id="KAF5384694.1"/>
    </source>
</evidence>
<gene>
    <name evidence="2" type="ORF">D9757_006247</name>
</gene>
<dbReference type="PANTHER" id="PTHR42663:SF6">
    <property type="entry name" value="HYDROLASE C777.06C-RELATED"/>
    <property type="match status" value="1"/>
</dbReference>